<dbReference type="EMBL" id="JADBDY010000001">
    <property type="protein sequence ID" value="MBE1460130.1"/>
    <property type="molecule type" value="Genomic_DNA"/>
</dbReference>
<reference evidence="1 2" key="1">
    <citation type="submission" date="2020-10" db="EMBL/GenBank/DDBJ databases">
        <title>Sequencing the genomes of 1000 actinobacteria strains.</title>
        <authorList>
            <person name="Klenk H.-P."/>
        </authorList>
    </citation>
    <scope>NUCLEOTIDE SEQUENCE [LARGE SCALE GENOMIC DNA]</scope>
    <source>
        <strain evidence="1 2">DSM 45157</strain>
    </source>
</reference>
<organism evidence="1 2">
    <name type="scientific">Nocardiopsis terrae</name>
    <dbReference type="NCBI Taxonomy" id="372655"/>
    <lineage>
        <taxon>Bacteria</taxon>
        <taxon>Bacillati</taxon>
        <taxon>Actinomycetota</taxon>
        <taxon>Actinomycetes</taxon>
        <taxon>Streptosporangiales</taxon>
        <taxon>Nocardiopsidaceae</taxon>
        <taxon>Nocardiopsis</taxon>
    </lineage>
</organism>
<name>A0ABR9HM96_9ACTN</name>
<dbReference type="SUPFAM" id="SSF53756">
    <property type="entry name" value="UDP-Glycosyltransferase/glycogen phosphorylase"/>
    <property type="match status" value="1"/>
</dbReference>
<evidence type="ECO:0000313" key="1">
    <source>
        <dbReference type="EMBL" id="MBE1460130.1"/>
    </source>
</evidence>
<evidence type="ECO:0000313" key="2">
    <source>
        <dbReference type="Proteomes" id="UP000598217"/>
    </source>
</evidence>
<dbReference type="Proteomes" id="UP000598217">
    <property type="component" value="Unassembled WGS sequence"/>
</dbReference>
<dbReference type="Pfam" id="PF20471">
    <property type="entry name" value="DUF6716"/>
    <property type="match status" value="1"/>
</dbReference>
<sequence>MRRTEAPDNRIRVLAVADSDSYVKLSAAMLDAFPGQGYTGGLVVVRSPIAPSETQLRAAVEGTGWAGRRIPVLTALQIRGLVRRNRPDTVILNCTGPVVDALAPVLSGAVRGHRLVLVTALPGISVPATEKAWLYRFRTDLFVVHSHREVAEFDSLREKCGATGEVALATLPFLPGAAERRSAPAAGRVVFAAQAKVPEQRVDREAILLALAELAEQRPDLDVVVKLRGRENEAQTHRERFHYEALWREMAGEGRVRDGAVRFAAGAMAEQLTGARGFVTVSSTAALEAIALEVPMVVLTDFGVGAEQINLVFQDSGAFGTLADVRAARFHNPERRWSERNYFHDSTENDWSERLEGLVRRARRGELEARPGLPEGPDQRRARRRSLIRLSVPVAAARSVGALFRRLRAW</sequence>
<keyword evidence="2" id="KW-1185">Reference proteome</keyword>
<dbReference type="RefSeq" id="WP_191266540.1">
    <property type="nucleotide sequence ID" value="NZ_BMXJ01000001.1"/>
</dbReference>
<proteinExistence type="predicted"/>
<gene>
    <name evidence="1" type="ORF">H4W79_004344</name>
</gene>
<accession>A0ABR9HM96</accession>
<protein>
    <submittedName>
        <fullName evidence="1">Uncharacterized protein</fullName>
    </submittedName>
</protein>
<dbReference type="InterPro" id="IPR046561">
    <property type="entry name" value="DUF6716"/>
</dbReference>
<comment type="caution">
    <text evidence="1">The sequence shown here is derived from an EMBL/GenBank/DDBJ whole genome shotgun (WGS) entry which is preliminary data.</text>
</comment>